<sequence>MDRDGQETFEEMVGPIDSAVERLWLKAAWQTGQRLGALRQLAAKRLPFALPATGPLSDLDGGMQVAIYVLSHDPLVLYTPIGGQRPLSSVAAIGRRFAKRRATFLLMPSWTLERPHIVAKIGRDLAWYRARFPLHELVFLCNTEEERRLIAAVGGMAIFSNHNLMVSEDIFRPLPDVPVEFDAVYNGRISHTKRHYLAFGIERLLHVTFSIGELPLAGDRAFIRRLQAQSPRHSIANPLDEGQPGWLSPQEVNRAYARAAVGLCLSPAEGAMCSSMEYLMAGLPVVSTPSLGGRDVFFDPDYCIIAEPDTAAIRRAVETLRDRAIAREEIRNRTMAKVWPQRRALMDFLSALFERMGSDQPPLSQWPFPGTRTLRRWTALREHAREIAALKPTPYGS</sequence>
<dbReference type="Gene3D" id="3.40.50.2000">
    <property type="entry name" value="Glycogen Phosphorylase B"/>
    <property type="match status" value="1"/>
</dbReference>
<gene>
    <name evidence="1" type="ORF">EB233_01030</name>
</gene>
<dbReference type="AlphaFoldDB" id="A0A6M7UBH3"/>
<organism evidence="1 2">
    <name type="scientific">Mesorhizobium erdmanii</name>
    <dbReference type="NCBI Taxonomy" id="1777866"/>
    <lineage>
        <taxon>Bacteria</taxon>
        <taxon>Pseudomonadati</taxon>
        <taxon>Pseudomonadota</taxon>
        <taxon>Alphaproteobacteria</taxon>
        <taxon>Hyphomicrobiales</taxon>
        <taxon>Phyllobacteriaceae</taxon>
        <taxon>Mesorhizobium</taxon>
    </lineage>
</organism>
<keyword evidence="1" id="KW-0808">Transferase</keyword>
<accession>A0A6M7UBH3</accession>
<keyword evidence="2" id="KW-1185">Reference proteome</keyword>
<dbReference type="EMBL" id="CP033361">
    <property type="protein sequence ID" value="QKC74282.1"/>
    <property type="molecule type" value="Genomic_DNA"/>
</dbReference>
<dbReference type="Proteomes" id="UP000503339">
    <property type="component" value="Chromosome"/>
</dbReference>
<dbReference type="GO" id="GO:0016740">
    <property type="term" value="F:transferase activity"/>
    <property type="evidence" value="ECO:0007669"/>
    <property type="project" value="UniProtKB-KW"/>
</dbReference>
<evidence type="ECO:0000313" key="1">
    <source>
        <dbReference type="EMBL" id="QKC74282.1"/>
    </source>
</evidence>
<proteinExistence type="predicted"/>
<reference evidence="1 2" key="1">
    <citation type="submission" date="2018-10" db="EMBL/GenBank/DDBJ databases">
        <authorList>
            <person name="Perry B.J."/>
            <person name="Sullivan J.T."/>
            <person name="Murphy R.J.T."/>
            <person name="Ramsay J.P."/>
            <person name="Ronson C.W."/>
        </authorList>
    </citation>
    <scope>NUCLEOTIDE SEQUENCE [LARGE SCALE GENOMIC DNA]</scope>
    <source>
        <strain evidence="1 2">NZP2014</strain>
    </source>
</reference>
<evidence type="ECO:0000313" key="2">
    <source>
        <dbReference type="Proteomes" id="UP000503339"/>
    </source>
</evidence>
<name>A0A6M7UBH3_9HYPH</name>
<dbReference type="KEGG" id="merd:EB233_01030"/>
<dbReference type="SUPFAM" id="SSF53756">
    <property type="entry name" value="UDP-Glycosyltransferase/glycogen phosphorylase"/>
    <property type="match status" value="1"/>
</dbReference>
<protein>
    <submittedName>
        <fullName evidence="1">Glycosyltransferase family 1 protein</fullName>
    </submittedName>
</protein>